<evidence type="ECO:0000313" key="1">
    <source>
        <dbReference type="EMBL" id="WUN77425.1"/>
    </source>
</evidence>
<gene>
    <name evidence="1" type="ORF">OHA91_02315</name>
</gene>
<protein>
    <submittedName>
        <fullName evidence="1">Uncharacterized protein</fullName>
    </submittedName>
</protein>
<sequence>MNTYRSTGLSFTRPDLDVEEVLGVDHHPHIGFTRHASARTAARPALA</sequence>
<reference evidence="1" key="1">
    <citation type="submission" date="2022-10" db="EMBL/GenBank/DDBJ databases">
        <title>The complete genomes of actinobacterial strains from the NBC collection.</title>
        <authorList>
            <person name="Joergensen T.S."/>
            <person name="Alvarez Arevalo M."/>
            <person name="Sterndorff E.B."/>
            <person name="Faurdal D."/>
            <person name="Vuksanovic O."/>
            <person name="Mourched A.-S."/>
            <person name="Charusanti P."/>
            <person name="Shaw S."/>
            <person name="Blin K."/>
            <person name="Weber T."/>
        </authorList>
    </citation>
    <scope>NUCLEOTIDE SEQUENCE</scope>
    <source>
        <strain evidence="1">NBC_00303</strain>
    </source>
</reference>
<dbReference type="Proteomes" id="UP001432312">
    <property type="component" value="Chromosome"/>
</dbReference>
<name>A0ABZ1Q4I9_9ACTN</name>
<evidence type="ECO:0000313" key="2">
    <source>
        <dbReference type="Proteomes" id="UP001432312"/>
    </source>
</evidence>
<accession>A0ABZ1Q4I9</accession>
<proteinExistence type="predicted"/>
<organism evidence="1 2">
    <name type="scientific">Streptomyces erythrochromogenes</name>
    <dbReference type="NCBI Taxonomy" id="285574"/>
    <lineage>
        <taxon>Bacteria</taxon>
        <taxon>Bacillati</taxon>
        <taxon>Actinomycetota</taxon>
        <taxon>Actinomycetes</taxon>
        <taxon>Kitasatosporales</taxon>
        <taxon>Streptomycetaceae</taxon>
        <taxon>Streptomyces</taxon>
    </lineage>
</organism>
<dbReference type="EMBL" id="CP108036">
    <property type="protein sequence ID" value="WUN77425.1"/>
    <property type="molecule type" value="Genomic_DNA"/>
</dbReference>
<keyword evidence="2" id="KW-1185">Reference proteome</keyword>
<dbReference type="GeneID" id="95494833"/>
<dbReference type="RefSeq" id="WP_266496117.1">
    <property type="nucleotide sequence ID" value="NZ_CP108036.1"/>
</dbReference>